<name>A0A9D4ZFF9_ADICA</name>
<organism evidence="1 2">
    <name type="scientific">Adiantum capillus-veneris</name>
    <name type="common">Maidenhair fern</name>
    <dbReference type="NCBI Taxonomy" id="13818"/>
    <lineage>
        <taxon>Eukaryota</taxon>
        <taxon>Viridiplantae</taxon>
        <taxon>Streptophyta</taxon>
        <taxon>Embryophyta</taxon>
        <taxon>Tracheophyta</taxon>
        <taxon>Polypodiopsida</taxon>
        <taxon>Polypodiidae</taxon>
        <taxon>Polypodiales</taxon>
        <taxon>Pteridineae</taxon>
        <taxon>Pteridaceae</taxon>
        <taxon>Vittarioideae</taxon>
        <taxon>Adiantum</taxon>
    </lineage>
</organism>
<accession>A0A9D4ZFF9</accession>
<protein>
    <submittedName>
        <fullName evidence="1">Uncharacterized protein</fullName>
    </submittedName>
</protein>
<evidence type="ECO:0000313" key="1">
    <source>
        <dbReference type="EMBL" id="KAI5071320.1"/>
    </source>
</evidence>
<proteinExistence type="predicted"/>
<dbReference type="AlphaFoldDB" id="A0A9D4ZFF9"/>
<evidence type="ECO:0000313" key="2">
    <source>
        <dbReference type="Proteomes" id="UP000886520"/>
    </source>
</evidence>
<dbReference type="Proteomes" id="UP000886520">
    <property type="component" value="Chromosome 13"/>
</dbReference>
<sequence>MILVSKAGTGYEEQEGDDSNIDVMCHGHCGYVYAARGLRTEDGEEYYECVCALAMRQNWQT</sequence>
<dbReference type="EMBL" id="JABFUD020000013">
    <property type="protein sequence ID" value="KAI5071320.1"/>
    <property type="molecule type" value="Genomic_DNA"/>
</dbReference>
<comment type="caution">
    <text evidence="1">The sequence shown here is derived from an EMBL/GenBank/DDBJ whole genome shotgun (WGS) entry which is preliminary data.</text>
</comment>
<reference evidence="1" key="1">
    <citation type="submission" date="2021-01" db="EMBL/GenBank/DDBJ databases">
        <title>Adiantum capillus-veneris genome.</title>
        <authorList>
            <person name="Fang Y."/>
            <person name="Liao Q."/>
        </authorList>
    </citation>
    <scope>NUCLEOTIDE SEQUENCE</scope>
    <source>
        <strain evidence="1">H3</strain>
        <tissue evidence="1">Leaf</tissue>
    </source>
</reference>
<gene>
    <name evidence="1" type="ORF">GOP47_0013571</name>
</gene>
<keyword evidence="2" id="KW-1185">Reference proteome</keyword>